<keyword evidence="2" id="KW-1185">Reference proteome</keyword>
<reference evidence="1 2" key="1">
    <citation type="submission" date="2016-10" db="EMBL/GenBank/DDBJ databases">
        <authorList>
            <person name="de Groot N.N."/>
        </authorList>
    </citation>
    <scope>NUCLEOTIDE SEQUENCE [LARGE SCALE GENOMIC DNA]</scope>
    <source>
        <strain evidence="1">MBHS1</strain>
    </source>
</reference>
<proteinExistence type="predicted"/>
<dbReference type="EMBL" id="FMSV02000559">
    <property type="protein sequence ID" value="SEH09240.1"/>
    <property type="molecule type" value="Genomic_DNA"/>
</dbReference>
<dbReference type="AlphaFoldDB" id="A0A1H6FGP3"/>
<dbReference type="RefSeq" id="WP_103922709.1">
    <property type="nucleotide sequence ID" value="NZ_FMSV02000559.1"/>
</dbReference>
<gene>
    <name evidence="1" type="ORF">MBHS_05134</name>
</gene>
<accession>A0A1H6FGP3</accession>
<evidence type="ECO:0000313" key="2">
    <source>
        <dbReference type="Proteomes" id="UP000236724"/>
    </source>
</evidence>
<evidence type="ECO:0000313" key="1">
    <source>
        <dbReference type="EMBL" id="SEH09240.1"/>
    </source>
</evidence>
<dbReference type="Proteomes" id="UP000236724">
    <property type="component" value="Unassembled WGS sequence"/>
</dbReference>
<evidence type="ECO:0008006" key="3">
    <source>
        <dbReference type="Google" id="ProtNLM"/>
    </source>
</evidence>
<name>A0A1H6FGP3_9GAMM</name>
<sequence>MDIDFKDAARRHKDCAELLYQEQCWGDADHLYGFSAECTLKSLMITLGASTNANGELGRQYWVHINKLWDEYNSFLSGRGQSRYVLSPQNPFANWDISQRYANSEDFDRAFVDPHRRAMQHLFRLLQQAGV</sequence>
<organism evidence="1 2">
    <name type="scientific">Candidatus Venteria ishoeyi</name>
    <dbReference type="NCBI Taxonomy" id="1899563"/>
    <lineage>
        <taxon>Bacteria</taxon>
        <taxon>Pseudomonadati</taxon>
        <taxon>Pseudomonadota</taxon>
        <taxon>Gammaproteobacteria</taxon>
        <taxon>Thiotrichales</taxon>
        <taxon>Thiotrichaceae</taxon>
        <taxon>Venteria</taxon>
    </lineage>
</organism>
<dbReference type="OrthoDB" id="7305014at2"/>
<protein>
    <recommendedName>
        <fullName evidence="3">HEPN domain protein</fullName>
    </recommendedName>
</protein>